<proteinExistence type="predicted"/>
<comment type="caution">
    <text evidence="5">The sequence shown here is derived from an EMBL/GenBank/DDBJ whole genome shotgun (WGS) entry which is preliminary data.</text>
</comment>
<dbReference type="Proteomes" id="UP000004129">
    <property type="component" value="Unassembled WGS sequence"/>
</dbReference>
<dbReference type="NCBIfam" id="TIGR01549">
    <property type="entry name" value="HAD-SF-IA-v1"/>
    <property type="match status" value="1"/>
</dbReference>
<dbReference type="InterPro" id="IPR006439">
    <property type="entry name" value="HAD-SF_hydro_IA"/>
</dbReference>
<name>G5GMD6_9FIRM</name>
<keyword evidence="2" id="KW-0479">Metal-binding</keyword>
<evidence type="ECO:0000256" key="2">
    <source>
        <dbReference type="ARBA" id="ARBA00022723"/>
    </source>
</evidence>
<evidence type="ECO:0008006" key="7">
    <source>
        <dbReference type="Google" id="ProtNLM"/>
    </source>
</evidence>
<dbReference type="HOGENOM" id="CLU_045011_8_1_9"/>
<dbReference type="InterPro" id="IPR023214">
    <property type="entry name" value="HAD_sf"/>
</dbReference>
<gene>
    <name evidence="5" type="ORF">HMPREF9334_00417</name>
</gene>
<evidence type="ECO:0000256" key="4">
    <source>
        <dbReference type="ARBA" id="ARBA00022842"/>
    </source>
</evidence>
<dbReference type="GO" id="GO:0016791">
    <property type="term" value="F:phosphatase activity"/>
    <property type="evidence" value="ECO:0007669"/>
    <property type="project" value="TreeGrafter"/>
</dbReference>
<dbReference type="OrthoDB" id="9792518at2"/>
<dbReference type="RefSeq" id="WP_006691867.1">
    <property type="nucleotide sequence ID" value="NZ_JH376797.1"/>
</dbReference>
<evidence type="ECO:0000313" key="6">
    <source>
        <dbReference type="Proteomes" id="UP000004129"/>
    </source>
</evidence>
<dbReference type="InterPro" id="IPR023198">
    <property type="entry name" value="PGP-like_dom2"/>
</dbReference>
<keyword evidence="6" id="KW-1185">Reference proteome</keyword>
<dbReference type="Pfam" id="PF00702">
    <property type="entry name" value="Hydrolase"/>
    <property type="match status" value="1"/>
</dbReference>
<reference evidence="5 6" key="1">
    <citation type="submission" date="2011-08" db="EMBL/GenBank/DDBJ databases">
        <title>The Genome Sequence of Selenomonas infelix ATCC 43532.</title>
        <authorList>
            <consortium name="The Broad Institute Genome Sequencing Platform"/>
            <person name="Earl A."/>
            <person name="Ward D."/>
            <person name="Feldgarden M."/>
            <person name="Gevers D."/>
            <person name="Izard J."/>
            <person name="Blanton J.M."/>
            <person name="Baranova O.V."/>
            <person name="Dewhirst F.E."/>
            <person name="Young S.K."/>
            <person name="Zeng Q."/>
            <person name="Gargeya S."/>
            <person name="Fitzgerald M."/>
            <person name="Haas B."/>
            <person name="Abouelleil A."/>
            <person name="Alvarado L."/>
            <person name="Arachchi H.M."/>
            <person name="Berlin A."/>
            <person name="Brown A."/>
            <person name="Chapman S.B."/>
            <person name="Chen Z."/>
            <person name="Dunbar C."/>
            <person name="Freedman E."/>
            <person name="Gearin G."/>
            <person name="Gellesch M."/>
            <person name="Goldberg J."/>
            <person name="Griggs A."/>
            <person name="Gujja S."/>
            <person name="Heiman D."/>
            <person name="Howarth C."/>
            <person name="Larson L."/>
            <person name="Lui A."/>
            <person name="MacDonald P.J.P."/>
            <person name="Montmayeur A."/>
            <person name="Murphy C."/>
            <person name="Neiman D."/>
            <person name="Pearson M."/>
            <person name="Priest M."/>
            <person name="Roberts A."/>
            <person name="Saif S."/>
            <person name="Shea T."/>
            <person name="Shenoy N."/>
            <person name="Sisk P."/>
            <person name="Stolte C."/>
            <person name="Sykes S."/>
            <person name="Wortman J."/>
            <person name="Nusbaum C."/>
            <person name="Birren B."/>
        </authorList>
    </citation>
    <scope>NUCLEOTIDE SEQUENCE [LARGE SCALE GENOMIC DNA]</scope>
    <source>
        <strain evidence="5 6">ATCC 43532</strain>
    </source>
</reference>
<evidence type="ECO:0000256" key="3">
    <source>
        <dbReference type="ARBA" id="ARBA00022801"/>
    </source>
</evidence>
<dbReference type="STRING" id="679201.HMPREF9334_00417"/>
<dbReference type="SUPFAM" id="SSF56784">
    <property type="entry name" value="HAD-like"/>
    <property type="match status" value="1"/>
</dbReference>
<dbReference type="InterPro" id="IPR051400">
    <property type="entry name" value="HAD-like_hydrolase"/>
</dbReference>
<protein>
    <recommendedName>
        <fullName evidence="7">HAD superfamily hydrolase</fullName>
    </recommendedName>
</protein>
<dbReference type="GO" id="GO:0044281">
    <property type="term" value="P:small molecule metabolic process"/>
    <property type="evidence" value="ECO:0007669"/>
    <property type="project" value="UniProtKB-ARBA"/>
</dbReference>
<dbReference type="PANTHER" id="PTHR46470">
    <property type="entry name" value="N-ACYLNEURAMINATE-9-PHOSPHATASE"/>
    <property type="match status" value="1"/>
</dbReference>
<dbReference type="eggNOG" id="COG1011">
    <property type="taxonomic scope" value="Bacteria"/>
</dbReference>
<dbReference type="SFLD" id="SFLDS00003">
    <property type="entry name" value="Haloacid_Dehalogenase"/>
    <property type="match status" value="1"/>
</dbReference>
<dbReference type="PANTHER" id="PTHR46470:SF2">
    <property type="entry name" value="GLYCERALDEHYDE 3-PHOSPHATE PHOSPHATASE"/>
    <property type="match status" value="1"/>
</dbReference>
<sequence length="237" mass="27187">MNIRGVVFDVDDTLYDMAQPFYAAMRRLYGERAEFDLPALFLSFRQYSDERFEESQTGKISMDEFYIYRIRMTLQEADVQTTDAQALAFQRVYMGLQYQIKLSPIMMRLLTDLRTRVKLGIITNGESAHQRKKIASLGISKWMKEETIIISGDHKFHKPDQRIFQLMAERMEVDGAQLLYVGDAFDLDVAGAVEAGWNAVWFNRRGRSVPQTAAGLSFSEVPSEEKLLSVVMKAVRG</sequence>
<evidence type="ECO:0000313" key="5">
    <source>
        <dbReference type="EMBL" id="EHG22381.1"/>
    </source>
</evidence>
<dbReference type="Gene3D" id="3.40.50.1000">
    <property type="entry name" value="HAD superfamily/HAD-like"/>
    <property type="match status" value="1"/>
</dbReference>
<keyword evidence="4" id="KW-0460">Magnesium</keyword>
<evidence type="ECO:0000256" key="1">
    <source>
        <dbReference type="ARBA" id="ARBA00001946"/>
    </source>
</evidence>
<organism evidence="5 6">
    <name type="scientific">Selenomonas infelix ATCC 43532</name>
    <dbReference type="NCBI Taxonomy" id="679201"/>
    <lineage>
        <taxon>Bacteria</taxon>
        <taxon>Bacillati</taxon>
        <taxon>Bacillota</taxon>
        <taxon>Negativicutes</taxon>
        <taxon>Selenomonadales</taxon>
        <taxon>Selenomonadaceae</taxon>
        <taxon>Selenomonas</taxon>
    </lineage>
</organism>
<dbReference type="PRINTS" id="PR00413">
    <property type="entry name" value="HADHALOGNASE"/>
</dbReference>
<dbReference type="EMBL" id="ACZM01000003">
    <property type="protein sequence ID" value="EHG22381.1"/>
    <property type="molecule type" value="Genomic_DNA"/>
</dbReference>
<keyword evidence="3" id="KW-0378">Hydrolase</keyword>
<dbReference type="Gene3D" id="1.10.150.240">
    <property type="entry name" value="Putative phosphatase, domain 2"/>
    <property type="match status" value="1"/>
</dbReference>
<accession>G5GMD6</accession>
<comment type="cofactor">
    <cofactor evidence="1">
        <name>Mg(2+)</name>
        <dbReference type="ChEBI" id="CHEBI:18420"/>
    </cofactor>
</comment>
<dbReference type="GO" id="GO:0046872">
    <property type="term" value="F:metal ion binding"/>
    <property type="evidence" value="ECO:0007669"/>
    <property type="project" value="UniProtKB-KW"/>
</dbReference>
<dbReference type="SFLD" id="SFLDG01129">
    <property type="entry name" value="C1.5:_HAD__Beta-PGM__Phosphata"/>
    <property type="match status" value="1"/>
</dbReference>
<dbReference type="PATRIC" id="fig|679201.3.peg.421"/>
<dbReference type="AlphaFoldDB" id="G5GMD6"/>
<dbReference type="InterPro" id="IPR036412">
    <property type="entry name" value="HAD-like_sf"/>
</dbReference>